<dbReference type="GO" id="GO:0003676">
    <property type="term" value="F:nucleic acid binding"/>
    <property type="evidence" value="ECO:0007669"/>
    <property type="project" value="InterPro"/>
</dbReference>
<dbReference type="PANTHER" id="PTHR47739:SF1">
    <property type="entry name" value="TRNA1(VAL) (ADENINE(37)-N6)-METHYLTRANSFERASE"/>
    <property type="match status" value="1"/>
</dbReference>
<keyword evidence="5 6" id="KW-0819">tRNA processing</keyword>
<organism evidence="8 9">
    <name type="scientific">Mangrovibacter plantisponsor</name>
    <dbReference type="NCBI Taxonomy" id="451513"/>
    <lineage>
        <taxon>Bacteria</taxon>
        <taxon>Pseudomonadati</taxon>
        <taxon>Pseudomonadota</taxon>
        <taxon>Gammaproteobacteria</taxon>
        <taxon>Enterobacterales</taxon>
        <taxon>Enterobacteriaceae</taxon>
        <taxon>Mangrovibacter</taxon>
    </lineage>
</organism>
<evidence type="ECO:0000313" key="9">
    <source>
        <dbReference type="Proteomes" id="UP000246744"/>
    </source>
</evidence>
<evidence type="ECO:0000256" key="4">
    <source>
        <dbReference type="ARBA" id="ARBA00022691"/>
    </source>
</evidence>
<evidence type="ECO:0000256" key="2">
    <source>
        <dbReference type="ARBA" id="ARBA00022603"/>
    </source>
</evidence>
<comment type="subcellular location">
    <subcellularLocation>
        <location evidence="6">Cytoplasm</location>
    </subcellularLocation>
</comment>
<dbReference type="GO" id="GO:0032259">
    <property type="term" value="P:methylation"/>
    <property type="evidence" value="ECO:0007669"/>
    <property type="project" value="UniProtKB-KW"/>
</dbReference>
<comment type="similarity">
    <text evidence="6">Belongs to the methyltransferase superfamily. tRNA (adenine-N(6)-)-methyltransferase family.</text>
</comment>
<evidence type="ECO:0000259" key="7">
    <source>
        <dbReference type="Pfam" id="PF05175"/>
    </source>
</evidence>
<sequence>MFISNIMNPFSRNALSPMLQRIQVKVASMTGHKAVLRRGGFTFKQFFVAHDRCAMKVGTDGVLLGAWAPVAGVKRILDIGTGSGLLALMLAQRTHGHASIDAVEIDNEAAVQARENAAASPWADKITVHQSDIKQWHLQHTERYELIVSNPPYFDKGVSCATPQREHARYTTQLDHSSLLQCAADRITEQGFFCVVLPESIGQAFVSQAEQQGWHCRFRADITEHEGKPPHRVLLGLSPTAGEFFAERIVIRGPDQHYSEAYTGLTQDFYLFM</sequence>
<comment type="catalytic activity">
    <reaction evidence="6">
        <text>adenosine(37) in tRNA1(Val) + S-adenosyl-L-methionine = N(6)-methyladenosine(37) in tRNA1(Val) + S-adenosyl-L-homocysteine + H(+)</text>
        <dbReference type="Rhea" id="RHEA:43160"/>
        <dbReference type="Rhea" id="RHEA-COMP:10369"/>
        <dbReference type="Rhea" id="RHEA-COMP:10370"/>
        <dbReference type="ChEBI" id="CHEBI:15378"/>
        <dbReference type="ChEBI" id="CHEBI:57856"/>
        <dbReference type="ChEBI" id="CHEBI:59789"/>
        <dbReference type="ChEBI" id="CHEBI:74411"/>
        <dbReference type="ChEBI" id="CHEBI:74449"/>
        <dbReference type="EC" id="2.1.1.223"/>
    </reaction>
</comment>
<evidence type="ECO:0000256" key="1">
    <source>
        <dbReference type="ARBA" id="ARBA00022490"/>
    </source>
</evidence>
<dbReference type="NCBIfam" id="NF047853">
    <property type="entry name" value="tRm6a37MtseTrmN"/>
    <property type="match status" value="1"/>
</dbReference>
<dbReference type="AlphaFoldDB" id="A0A317Q5B0"/>
<dbReference type="InterPro" id="IPR022882">
    <property type="entry name" value="tRNA_adenine-N6_MeTrfase"/>
</dbReference>
<proteinExistence type="inferred from homology"/>
<keyword evidence="1 6" id="KW-0963">Cytoplasm</keyword>
<dbReference type="GO" id="GO:0016430">
    <property type="term" value="F:tRNA (adenine-N6)-methyltransferase activity"/>
    <property type="evidence" value="ECO:0007669"/>
    <property type="project" value="UniProtKB-UniRule"/>
</dbReference>
<name>A0A317Q5B0_9ENTR</name>
<dbReference type="InterPro" id="IPR029063">
    <property type="entry name" value="SAM-dependent_MTases_sf"/>
</dbReference>
<dbReference type="GO" id="GO:0008033">
    <property type="term" value="P:tRNA processing"/>
    <property type="evidence" value="ECO:0007669"/>
    <property type="project" value="UniProtKB-UniRule"/>
</dbReference>
<dbReference type="Pfam" id="PF05175">
    <property type="entry name" value="MTS"/>
    <property type="match status" value="1"/>
</dbReference>
<feature type="domain" description="Methyltransferase small" evidence="7">
    <location>
        <begin position="74"/>
        <end position="156"/>
    </location>
</feature>
<dbReference type="InterPro" id="IPR002052">
    <property type="entry name" value="DNA_methylase_N6_adenine_CS"/>
</dbReference>
<evidence type="ECO:0000313" key="8">
    <source>
        <dbReference type="EMBL" id="PWW09367.1"/>
    </source>
</evidence>
<dbReference type="SUPFAM" id="SSF53335">
    <property type="entry name" value="S-adenosyl-L-methionine-dependent methyltransferases"/>
    <property type="match status" value="1"/>
</dbReference>
<comment type="function">
    <text evidence="6">Specifically methylates the adenine in position 37 of tRNA(1)(Val) (anticodon cmo5UAC).</text>
</comment>
<dbReference type="PROSITE" id="PS00092">
    <property type="entry name" value="N6_MTASE"/>
    <property type="match status" value="1"/>
</dbReference>
<dbReference type="EC" id="2.1.1.223" evidence="6"/>
<accession>A0A317Q5B0</accession>
<dbReference type="HAMAP" id="MF_01872">
    <property type="entry name" value="tRNA_methyltr_YfiC"/>
    <property type="match status" value="1"/>
</dbReference>
<dbReference type="InterPro" id="IPR050210">
    <property type="entry name" value="tRNA_Adenine-N(6)_MTase"/>
</dbReference>
<dbReference type="PANTHER" id="PTHR47739">
    <property type="entry name" value="TRNA1(VAL) (ADENINE(37)-N6)-METHYLTRANSFERASE"/>
    <property type="match status" value="1"/>
</dbReference>
<dbReference type="EMBL" id="QGTS01000005">
    <property type="protein sequence ID" value="PWW09367.1"/>
    <property type="molecule type" value="Genomic_DNA"/>
</dbReference>
<comment type="caution">
    <text evidence="8">The sequence shown here is derived from an EMBL/GenBank/DDBJ whole genome shotgun (WGS) entry which is preliminary data.</text>
</comment>
<evidence type="ECO:0000256" key="3">
    <source>
        <dbReference type="ARBA" id="ARBA00022679"/>
    </source>
</evidence>
<protein>
    <recommendedName>
        <fullName evidence="6">tRNA1(Val) (adenine(37)-N6)-methyltransferase</fullName>
        <ecNumber evidence="6">2.1.1.223</ecNumber>
    </recommendedName>
    <alternativeName>
        <fullName evidence="6">tRNA m6A37 methyltransferase</fullName>
    </alternativeName>
</protein>
<dbReference type="Proteomes" id="UP000246744">
    <property type="component" value="Unassembled WGS sequence"/>
</dbReference>
<keyword evidence="4 6" id="KW-0949">S-adenosyl-L-methionine</keyword>
<evidence type="ECO:0000256" key="5">
    <source>
        <dbReference type="ARBA" id="ARBA00022694"/>
    </source>
</evidence>
<dbReference type="InterPro" id="IPR007848">
    <property type="entry name" value="Small_mtfrase_dom"/>
</dbReference>
<reference evidence="8 9" key="1">
    <citation type="submission" date="2018-05" db="EMBL/GenBank/DDBJ databases">
        <title>Genomic Encyclopedia of Type Strains, Phase IV (KMG-IV): sequencing the most valuable type-strain genomes for metagenomic binning, comparative biology and taxonomic classification.</title>
        <authorList>
            <person name="Goeker M."/>
        </authorList>
    </citation>
    <scope>NUCLEOTIDE SEQUENCE [LARGE SCALE GENOMIC DNA]</scope>
    <source>
        <strain evidence="8 9">DSM 19579</strain>
    </source>
</reference>
<dbReference type="CDD" id="cd02440">
    <property type="entry name" value="AdoMet_MTases"/>
    <property type="match status" value="1"/>
</dbReference>
<keyword evidence="3 6" id="KW-0808">Transferase</keyword>
<keyword evidence="2 6" id="KW-0489">Methyltransferase</keyword>
<keyword evidence="9" id="KW-1185">Reference proteome</keyword>
<dbReference type="GO" id="GO:0005737">
    <property type="term" value="C:cytoplasm"/>
    <property type="evidence" value="ECO:0007669"/>
    <property type="project" value="UniProtKB-SubCell"/>
</dbReference>
<evidence type="ECO:0000256" key="6">
    <source>
        <dbReference type="HAMAP-Rule" id="MF_01872"/>
    </source>
</evidence>
<gene>
    <name evidence="8" type="ORF">DES37_10511</name>
</gene>
<dbReference type="Gene3D" id="3.40.50.150">
    <property type="entry name" value="Vaccinia Virus protein VP39"/>
    <property type="match status" value="1"/>
</dbReference>